<evidence type="ECO:0000256" key="2">
    <source>
        <dbReference type="SAM" id="MobiDB-lite"/>
    </source>
</evidence>
<gene>
    <name evidence="3" type="ORF">LCGC14_0214660</name>
</gene>
<dbReference type="SUPFAM" id="SSF50249">
    <property type="entry name" value="Nucleic acid-binding proteins"/>
    <property type="match status" value="1"/>
</dbReference>
<organism evidence="3">
    <name type="scientific">marine sediment metagenome</name>
    <dbReference type="NCBI Taxonomy" id="412755"/>
    <lineage>
        <taxon>unclassified sequences</taxon>
        <taxon>metagenomes</taxon>
        <taxon>ecological metagenomes</taxon>
    </lineage>
</organism>
<evidence type="ECO:0000313" key="3">
    <source>
        <dbReference type="EMBL" id="KKN91793.1"/>
    </source>
</evidence>
<sequence length="152" mass="17308">MNFNKVVLVGRVATDPEMRSTPAGQSVCTFRLATNRIWTEKDSGQKKEKTEYHNIVLWRRLAEIASQFLTKGSLVLIEGRLETKSWQDSSGNRRFRTEVVGQIMQLGPRAAGKTPPSPKEKEAPQEDIPIIEEKSEIEEKPEEEINIKDIPF</sequence>
<evidence type="ECO:0000256" key="1">
    <source>
        <dbReference type="ARBA" id="ARBA00023125"/>
    </source>
</evidence>
<dbReference type="GO" id="GO:0006260">
    <property type="term" value="P:DNA replication"/>
    <property type="evidence" value="ECO:0007669"/>
    <property type="project" value="InterPro"/>
</dbReference>
<dbReference type="PROSITE" id="PS50935">
    <property type="entry name" value="SSB"/>
    <property type="match status" value="1"/>
</dbReference>
<dbReference type="AlphaFoldDB" id="A0A0F9XIP0"/>
<accession>A0A0F9XIP0</accession>
<dbReference type="PANTHER" id="PTHR10302">
    <property type="entry name" value="SINGLE-STRANDED DNA-BINDING PROTEIN"/>
    <property type="match status" value="1"/>
</dbReference>
<dbReference type="CDD" id="cd04496">
    <property type="entry name" value="SSB_OBF"/>
    <property type="match status" value="1"/>
</dbReference>
<name>A0A0F9XIP0_9ZZZZ</name>
<dbReference type="HAMAP" id="MF_00984">
    <property type="entry name" value="SSB"/>
    <property type="match status" value="1"/>
</dbReference>
<feature type="compositionally biased region" description="Basic and acidic residues" evidence="2">
    <location>
        <begin position="131"/>
        <end position="152"/>
    </location>
</feature>
<dbReference type="InterPro" id="IPR012340">
    <property type="entry name" value="NA-bd_OB-fold"/>
</dbReference>
<dbReference type="Pfam" id="PF00436">
    <property type="entry name" value="SSB"/>
    <property type="match status" value="1"/>
</dbReference>
<dbReference type="InterPro" id="IPR000424">
    <property type="entry name" value="Primosome_PriB/ssb"/>
</dbReference>
<proteinExistence type="inferred from homology"/>
<reference evidence="3" key="1">
    <citation type="journal article" date="2015" name="Nature">
        <title>Complex archaea that bridge the gap between prokaryotes and eukaryotes.</title>
        <authorList>
            <person name="Spang A."/>
            <person name="Saw J.H."/>
            <person name="Jorgensen S.L."/>
            <person name="Zaremba-Niedzwiedzka K."/>
            <person name="Martijn J."/>
            <person name="Lind A.E."/>
            <person name="van Eijk R."/>
            <person name="Schleper C."/>
            <person name="Guy L."/>
            <person name="Ettema T.J."/>
        </authorList>
    </citation>
    <scope>NUCLEOTIDE SEQUENCE</scope>
</reference>
<dbReference type="GO" id="GO:0009295">
    <property type="term" value="C:nucleoid"/>
    <property type="evidence" value="ECO:0007669"/>
    <property type="project" value="TreeGrafter"/>
</dbReference>
<dbReference type="InterPro" id="IPR011344">
    <property type="entry name" value="ssDNA-bd"/>
</dbReference>
<dbReference type="EMBL" id="LAZR01000100">
    <property type="protein sequence ID" value="KKN91793.1"/>
    <property type="molecule type" value="Genomic_DNA"/>
</dbReference>
<dbReference type="NCBIfam" id="TIGR00621">
    <property type="entry name" value="ssb"/>
    <property type="match status" value="1"/>
</dbReference>
<keyword evidence="1" id="KW-0238">DNA-binding</keyword>
<comment type="caution">
    <text evidence="3">The sequence shown here is derived from an EMBL/GenBank/DDBJ whole genome shotgun (WGS) entry which is preliminary data.</text>
</comment>
<dbReference type="GO" id="GO:0003697">
    <property type="term" value="F:single-stranded DNA binding"/>
    <property type="evidence" value="ECO:0007669"/>
    <property type="project" value="InterPro"/>
</dbReference>
<protein>
    <recommendedName>
        <fullName evidence="4">Single-stranded DNA-binding protein</fullName>
    </recommendedName>
</protein>
<dbReference type="PANTHER" id="PTHR10302:SF27">
    <property type="entry name" value="SINGLE-STRANDED DNA-BINDING PROTEIN"/>
    <property type="match status" value="1"/>
</dbReference>
<feature type="region of interest" description="Disordered" evidence="2">
    <location>
        <begin position="106"/>
        <end position="152"/>
    </location>
</feature>
<dbReference type="PIRSF" id="PIRSF002070">
    <property type="entry name" value="SSB"/>
    <property type="match status" value="1"/>
</dbReference>
<dbReference type="Gene3D" id="2.40.50.140">
    <property type="entry name" value="Nucleic acid-binding proteins"/>
    <property type="match status" value="1"/>
</dbReference>
<evidence type="ECO:0008006" key="4">
    <source>
        <dbReference type="Google" id="ProtNLM"/>
    </source>
</evidence>